<dbReference type="PANTHER" id="PTHR46065:SF3">
    <property type="entry name" value="FI20425P1"/>
    <property type="match status" value="1"/>
</dbReference>
<feature type="domain" description="RING-CH-type" evidence="12">
    <location>
        <begin position="53"/>
        <end position="113"/>
    </location>
</feature>
<evidence type="ECO:0000256" key="7">
    <source>
        <dbReference type="ARBA" id="ARBA00022833"/>
    </source>
</evidence>
<dbReference type="Pfam" id="PF12906">
    <property type="entry name" value="RINGv"/>
    <property type="match status" value="1"/>
</dbReference>
<name>A0AAJ7RKA5_CEPCN</name>
<evidence type="ECO:0000313" key="13">
    <source>
        <dbReference type="Proteomes" id="UP000694920"/>
    </source>
</evidence>
<proteinExistence type="predicted"/>
<evidence type="ECO:0000256" key="11">
    <source>
        <dbReference type="SAM" id="Phobius"/>
    </source>
</evidence>
<keyword evidence="5" id="KW-0863">Zinc-finger</keyword>
<keyword evidence="13" id="KW-1185">Reference proteome</keyword>
<reference evidence="14" key="1">
    <citation type="submission" date="2025-08" db="UniProtKB">
        <authorList>
            <consortium name="RefSeq"/>
        </authorList>
    </citation>
    <scope>IDENTIFICATION</scope>
</reference>
<evidence type="ECO:0000256" key="4">
    <source>
        <dbReference type="ARBA" id="ARBA00022723"/>
    </source>
</evidence>
<keyword evidence="4" id="KW-0479">Metal-binding</keyword>
<dbReference type="Proteomes" id="UP000694920">
    <property type="component" value="Unplaced"/>
</dbReference>
<feature type="transmembrane region" description="Helical" evidence="11">
    <location>
        <begin position="141"/>
        <end position="162"/>
    </location>
</feature>
<feature type="compositionally biased region" description="Basic and acidic residues" evidence="10">
    <location>
        <begin position="252"/>
        <end position="265"/>
    </location>
</feature>
<dbReference type="AlphaFoldDB" id="A0AAJ7RKA5"/>
<feature type="compositionally biased region" description="Basic and acidic residues" evidence="10">
    <location>
        <begin position="235"/>
        <end position="244"/>
    </location>
</feature>
<evidence type="ECO:0000256" key="10">
    <source>
        <dbReference type="SAM" id="MobiDB-lite"/>
    </source>
</evidence>
<evidence type="ECO:0000256" key="3">
    <source>
        <dbReference type="ARBA" id="ARBA00022692"/>
    </source>
</evidence>
<evidence type="ECO:0000256" key="5">
    <source>
        <dbReference type="ARBA" id="ARBA00022771"/>
    </source>
</evidence>
<dbReference type="GO" id="GO:0004842">
    <property type="term" value="F:ubiquitin-protein transferase activity"/>
    <property type="evidence" value="ECO:0007669"/>
    <property type="project" value="TreeGrafter"/>
</dbReference>
<evidence type="ECO:0000256" key="2">
    <source>
        <dbReference type="ARBA" id="ARBA00022679"/>
    </source>
</evidence>
<feature type="transmembrane region" description="Helical" evidence="11">
    <location>
        <begin position="182"/>
        <end position="202"/>
    </location>
</feature>
<dbReference type="KEGG" id="ccin:112494550"/>
<evidence type="ECO:0000256" key="6">
    <source>
        <dbReference type="ARBA" id="ARBA00022786"/>
    </source>
</evidence>
<dbReference type="SMART" id="SM00744">
    <property type="entry name" value="RINGv"/>
    <property type="match status" value="1"/>
</dbReference>
<organism evidence="13 14">
    <name type="scientific">Cephus cinctus</name>
    <name type="common">Wheat stem sawfly</name>
    <dbReference type="NCBI Taxonomy" id="211228"/>
    <lineage>
        <taxon>Eukaryota</taxon>
        <taxon>Metazoa</taxon>
        <taxon>Ecdysozoa</taxon>
        <taxon>Arthropoda</taxon>
        <taxon>Hexapoda</taxon>
        <taxon>Insecta</taxon>
        <taxon>Pterygota</taxon>
        <taxon>Neoptera</taxon>
        <taxon>Endopterygota</taxon>
        <taxon>Hymenoptera</taxon>
        <taxon>Cephoidea</taxon>
        <taxon>Cephidae</taxon>
        <taxon>Cephus</taxon>
    </lineage>
</organism>
<dbReference type="GO" id="GO:0016020">
    <property type="term" value="C:membrane"/>
    <property type="evidence" value="ECO:0007669"/>
    <property type="project" value="UniProtKB-SubCell"/>
</dbReference>
<keyword evidence="3 11" id="KW-0812">Transmembrane</keyword>
<keyword evidence="2" id="KW-0808">Transferase</keyword>
<dbReference type="GO" id="GO:0016567">
    <property type="term" value="P:protein ubiquitination"/>
    <property type="evidence" value="ECO:0007669"/>
    <property type="project" value="TreeGrafter"/>
</dbReference>
<dbReference type="PANTHER" id="PTHR46065">
    <property type="entry name" value="E3 UBIQUITIN-PROTEIN LIGASE MARCH 2/3 FAMILY MEMBER"/>
    <property type="match status" value="1"/>
</dbReference>
<sequence length="265" mass="30111">MSATGTAKSSRLRVVATLPGAVLLPEATTCCVNEEDAQTVSEFGQERQLGSSLLSVGSCVCRICHTNTSKEPLISPCRCKGSLAYVHLSCLERWLNQSCRSYCELCCYHFNAVKTPRYRWSEALRVWIRHPRNRRHMQSDLLIFTLLTIVIMGLIAVCLLGMRYFVIEGEKIGISKLWTKGAISFVLMIVVLGYVTTVYLLIKDQMSPWYRWWKNTVNVRLVMATESSGSSEVSTVDRERDSPHPPRSRTLIQEKKDQDQDENKI</sequence>
<accession>A0AAJ7RKA5</accession>
<feature type="region of interest" description="Disordered" evidence="10">
    <location>
        <begin position="227"/>
        <end position="265"/>
    </location>
</feature>
<evidence type="ECO:0000256" key="9">
    <source>
        <dbReference type="ARBA" id="ARBA00023136"/>
    </source>
</evidence>
<evidence type="ECO:0000313" key="14">
    <source>
        <dbReference type="RefSeq" id="XP_024942149.1"/>
    </source>
</evidence>
<dbReference type="InterPro" id="IPR011016">
    <property type="entry name" value="Znf_RING-CH"/>
</dbReference>
<dbReference type="Gene3D" id="3.30.40.10">
    <property type="entry name" value="Zinc/RING finger domain, C3HC4 (zinc finger)"/>
    <property type="match status" value="1"/>
</dbReference>
<dbReference type="RefSeq" id="XP_024942149.1">
    <property type="nucleotide sequence ID" value="XM_025086381.1"/>
</dbReference>
<evidence type="ECO:0000256" key="8">
    <source>
        <dbReference type="ARBA" id="ARBA00022989"/>
    </source>
</evidence>
<evidence type="ECO:0000256" key="1">
    <source>
        <dbReference type="ARBA" id="ARBA00004141"/>
    </source>
</evidence>
<keyword evidence="9 11" id="KW-0472">Membrane</keyword>
<keyword evidence="7" id="KW-0862">Zinc</keyword>
<comment type="subcellular location">
    <subcellularLocation>
        <location evidence="1">Membrane</location>
        <topology evidence="1">Multi-pass membrane protein</topology>
    </subcellularLocation>
</comment>
<dbReference type="SUPFAM" id="SSF57850">
    <property type="entry name" value="RING/U-box"/>
    <property type="match status" value="1"/>
</dbReference>
<dbReference type="GeneID" id="112494550"/>
<dbReference type="InterPro" id="IPR013083">
    <property type="entry name" value="Znf_RING/FYVE/PHD"/>
</dbReference>
<gene>
    <name evidence="14" type="primary">LOC112494550</name>
</gene>
<dbReference type="GO" id="GO:0008270">
    <property type="term" value="F:zinc ion binding"/>
    <property type="evidence" value="ECO:0007669"/>
    <property type="project" value="UniProtKB-KW"/>
</dbReference>
<evidence type="ECO:0000259" key="12">
    <source>
        <dbReference type="PROSITE" id="PS51292"/>
    </source>
</evidence>
<keyword evidence="6" id="KW-0833">Ubl conjugation pathway</keyword>
<dbReference type="PROSITE" id="PS51292">
    <property type="entry name" value="ZF_RING_CH"/>
    <property type="match status" value="1"/>
</dbReference>
<keyword evidence="8 11" id="KW-1133">Transmembrane helix</keyword>
<protein>
    <submittedName>
        <fullName evidence="14">E3 ubiquitin-protein ligase MARCH2</fullName>
    </submittedName>
</protein>